<dbReference type="EMBL" id="CP042905">
    <property type="protein sequence ID" value="QEE15248.1"/>
    <property type="molecule type" value="Genomic_DNA"/>
</dbReference>
<sequence length="180" mass="20414">MKSNKHKYSLIIFTFILLFSLNSVIMNANGQDEEVLFLRVSKIVGTTSLDGDKIEGDFKITGSGPDYIVNLTLFFNGTQEDFESGNELEFRFKTEEYPFGLMNITLVGKDNIGTTYTKTIFKDFVSPTYAIWIIIIAGSIAIISISLKKLIPYLKDKRKEKQGATEKKSNIKIKIDKEFL</sequence>
<reference evidence="2 3" key="1">
    <citation type="journal article" date="2020" name="Nature">
        <title>Isolation of an archaeon at the prokaryote-eukaryote interface.</title>
        <authorList>
            <person name="Imachi H."/>
            <person name="Nobu M.K."/>
            <person name="Nakahara N."/>
            <person name="Morono Y."/>
            <person name="Ogawara M."/>
            <person name="Takaki Y."/>
            <person name="Takano Y."/>
            <person name="Uematsu K."/>
            <person name="Ikuta T."/>
            <person name="Ito M."/>
            <person name="Matsui Y."/>
            <person name="Miyazaki M."/>
            <person name="Murata K."/>
            <person name="Saito Y."/>
            <person name="Sakai S."/>
            <person name="Song C."/>
            <person name="Tasumi E."/>
            <person name="Yamanaka Y."/>
            <person name="Yamaguchi T."/>
            <person name="Kamagata Y."/>
            <person name="Tamaki H."/>
            <person name="Takai K."/>
        </authorList>
    </citation>
    <scope>NUCLEOTIDE SEQUENCE [LARGE SCALE GENOMIC DNA]</scope>
    <source>
        <strain evidence="2 3">MK-D1</strain>
    </source>
</reference>
<accession>A0A5B9D7Q2</accession>
<proteinExistence type="predicted"/>
<keyword evidence="3" id="KW-1185">Reference proteome</keyword>
<organism evidence="2 3">
    <name type="scientific">Promethearchaeum syntrophicum</name>
    <dbReference type="NCBI Taxonomy" id="2594042"/>
    <lineage>
        <taxon>Archaea</taxon>
        <taxon>Promethearchaeati</taxon>
        <taxon>Promethearchaeota</taxon>
        <taxon>Promethearchaeia</taxon>
        <taxon>Promethearchaeales</taxon>
        <taxon>Promethearchaeaceae</taxon>
        <taxon>Promethearchaeum</taxon>
    </lineage>
</organism>
<protein>
    <submittedName>
        <fullName evidence="2">Uncharacterized protein</fullName>
    </submittedName>
</protein>
<evidence type="ECO:0000313" key="3">
    <source>
        <dbReference type="Proteomes" id="UP000321408"/>
    </source>
</evidence>
<evidence type="ECO:0000256" key="1">
    <source>
        <dbReference type="SAM" id="Phobius"/>
    </source>
</evidence>
<keyword evidence="1" id="KW-0812">Transmembrane</keyword>
<dbReference type="RefSeq" id="WP_147662164.1">
    <property type="nucleotide sequence ID" value="NZ_CP042905.2"/>
</dbReference>
<dbReference type="GeneID" id="41329070"/>
<name>A0A5B9D7Q2_9ARCH</name>
<keyword evidence="1" id="KW-1133">Transmembrane helix</keyword>
<gene>
    <name evidence="2" type="ORF">DSAG12_01073</name>
</gene>
<dbReference type="KEGG" id="psyt:DSAG12_01073"/>
<feature type="transmembrane region" description="Helical" evidence="1">
    <location>
        <begin position="129"/>
        <end position="151"/>
    </location>
</feature>
<keyword evidence="1" id="KW-0472">Membrane</keyword>
<reference evidence="2 3" key="2">
    <citation type="journal article" date="2024" name="Int. J. Syst. Evol. Microbiol.">
        <title>Promethearchaeum syntrophicum gen. nov., sp. nov., an anaerobic, obligately syntrophic archaeon, the first isolate of the lineage 'Asgard' archaea, and proposal of the new archaeal phylum Promethearchaeota phyl. nov. and kingdom Promethearchaeati regn. nov.</title>
        <authorList>
            <person name="Imachi H."/>
            <person name="Nobu M.K."/>
            <person name="Kato S."/>
            <person name="Takaki Y."/>
            <person name="Miyazaki M."/>
            <person name="Miyata M."/>
            <person name="Ogawara M."/>
            <person name="Saito Y."/>
            <person name="Sakai S."/>
            <person name="Tahara Y.O."/>
            <person name="Takano Y."/>
            <person name="Tasumi E."/>
            <person name="Uematsu K."/>
            <person name="Yoshimura T."/>
            <person name="Itoh T."/>
            <person name="Ohkuma M."/>
            <person name="Takai K."/>
        </authorList>
    </citation>
    <scope>NUCLEOTIDE SEQUENCE [LARGE SCALE GENOMIC DNA]</scope>
    <source>
        <strain evidence="2 3">MK-D1</strain>
    </source>
</reference>
<dbReference type="Proteomes" id="UP000321408">
    <property type="component" value="Chromosome"/>
</dbReference>
<dbReference type="AlphaFoldDB" id="A0A5B9D7Q2"/>
<evidence type="ECO:0000313" key="2">
    <source>
        <dbReference type="EMBL" id="QEE15248.1"/>
    </source>
</evidence>